<keyword evidence="2" id="KW-0732">Signal</keyword>
<reference evidence="3" key="1">
    <citation type="journal article" date="2022" name="bioRxiv">
        <title>Sequencing and chromosome-scale assembly of the giantPleurodeles waltlgenome.</title>
        <authorList>
            <person name="Brown T."/>
            <person name="Elewa A."/>
            <person name="Iarovenko S."/>
            <person name="Subramanian E."/>
            <person name="Araus A.J."/>
            <person name="Petzold A."/>
            <person name="Susuki M."/>
            <person name="Suzuki K.-i.T."/>
            <person name="Hayashi T."/>
            <person name="Toyoda A."/>
            <person name="Oliveira C."/>
            <person name="Osipova E."/>
            <person name="Leigh N.D."/>
            <person name="Simon A."/>
            <person name="Yun M.H."/>
        </authorList>
    </citation>
    <scope>NUCLEOTIDE SEQUENCE</scope>
    <source>
        <strain evidence="3">20211129_DDA</strain>
        <tissue evidence="3">Liver</tissue>
    </source>
</reference>
<gene>
    <name evidence="3" type="ORF">NDU88_004293</name>
</gene>
<dbReference type="Proteomes" id="UP001066276">
    <property type="component" value="Chromosome 5"/>
</dbReference>
<evidence type="ECO:0000256" key="1">
    <source>
        <dbReference type="ARBA" id="ARBA00023125"/>
    </source>
</evidence>
<evidence type="ECO:0008006" key="5">
    <source>
        <dbReference type="Google" id="ProtNLM"/>
    </source>
</evidence>
<sequence>MVVAWCHIVLDLIGASLAPKTKHMYESAWRVSFNSPTAMEGFNTEDVLRFLRRKRECGKSLQLVRRQLLSIAFFAGLKGVRDPTKDPRMRRAILGWECMTLPKENVRKLIDVARLAHIVVLHQVCKSPYEVSLFRFTYLLTFFGACRISELMAPFKAGQGTGIELADVILSDS</sequence>
<accession>A0AAV7RKK5</accession>
<evidence type="ECO:0000313" key="3">
    <source>
        <dbReference type="EMBL" id="KAJ1151513.1"/>
    </source>
</evidence>
<protein>
    <recommendedName>
        <fullName evidence="5">Core-binding (CB) domain-containing protein</fullName>
    </recommendedName>
</protein>
<dbReference type="InterPro" id="IPR010998">
    <property type="entry name" value="Integrase_recombinase_N"/>
</dbReference>
<evidence type="ECO:0000313" key="4">
    <source>
        <dbReference type="Proteomes" id="UP001066276"/>
    </source>
</evidence>
<dbReference type="Gene3D" id="1.10.150.130">
    <property type="match status" value="1"/>
</dbReference>
<dbReference type="EMBL" id="JANPWB010000009">
    <property type="protein sequence ID" value="KAJ1151513.1"/>
    <property type="molecule type" value="Genomic_DNA"/>
</dbReference>
<comment type="caution">
    <text evidence="3">The sequence shown here is derived from an EMBL/GenBank/DDBJ whole genome shotgun (WGS) entry which is preliminary data.</text>
</comment>
<dbReference type="GO" id="GO:0003677">
    <property type="term" value="F:DNA binding"/>
    <property type="evidence" value="ECO:0007669"/>
    <property type="project" value="UniProtKB-KW"/>
</dbReference>
<feature type="chain" id="PRO_5043698085" description="Core-binding (CB) domain-containing protein" evidence="2">
    <location>
        <begin position="19"/>
        <end position="173"/>
    </location>
</feature>
<keyword evidence="4" id="KW-1185">Reference proteome</keyword>
<feature type="signal peptide" evidence="2">
    <location>
        <begin position="1"/>
        <end position="18"/>
    </location>
</feature>
<dbReference type="AlphaFoldDB" id="A0AAV7RKK5"/>
<organism evidence="3 4">
    <name type="scientific">Pleurodeles waltl</name>
    <name type="common">Iberian ribbed newt</name>
    <dbReference type="NCBI Taxonomy" id="8319"/>
    <lineage>
        <taxon>Eukaryota</taxon>
        <taxon>Metazoa</taxon>
        <taxon>Chordata</taxon>
        <taxon>Craniata</taxon>
        <taxon>Vertebrata</taxon>
        <taxon>Euteleostomi</taxon>
        <taxon>Amphibia</taxon>
        <taxon>Batrachia</taxon>
        <taxon>Caudata</taxon>
        <taxon>Salamandroidea</taxon>
        <taxon>Salamandridae</taxon>
        <taxon>Pleurodelinae</taxon>
        <taxon>Pleurodeles</taxon>
    </lineage>
</organism>
<name>A0AAV7RKK5_PLEWA</name>
<keyword evidence="1" id="KW-0238">DNA-binding</keyword>
<proteinExistence type="predicted"/>
<evidence type="ECO:0000256" key="2">
    <source>
        <dbReference type="SAM" id="SignalP"/>
    </source>
</evidence>